<dbReference type="RefSeq" id="WP_274268116.1">
    <property type="nucleotide sequence ID" value="NZ_CP117880.1"/>
</dbReference>
<name>A0ABY7WM69_9SPHI</name>
<gene>
    <name evidence="4" type="ORF">PQ465_03205</name>
</gene>
<dbReference type="InterPro" id="IPR000182">
    <property type="entry name" value="GNAT_dom"/>
</dbReference>
<keyword evidence="2" id="KW-0012">Acyltransferase</keyword>
<reference evidence="4 5" key="1">
    <citation type="submission" date="2023-02" db="EMBL/GenBank/DDBJ databases">
        <title>Genome sequence of Sphingobacterium sp. KACC 22765.</title>
        <authorList>
            <person name="Kim S."/>
            <person name="Heo J."/>
            <person name="Kwon S.-W."/>
        </authorList>
    </citation>
    <scope>NUCLEOTIDE SEQUENCE [LARGE SCALE GENOMIC DNA]</scope>
    <source>
        <strain evidence="4 5">KACC 22765</strain>
    </source>
</reference>
<dbReference type="EMBL" id="CP117880">
    <property type="protein sequence ID" value="WDF69400.1"/>
    <property type="molecule type" value="Genomic_DNA"/>
</dbReference>
<dbReference type="InterPro" id="IPR050832">
    <property type="entry name" value="Bact_Acetyltransf"/>
</dbReference>
<feature type="domain" description="N-acetyltransferase" evidence="3">
    <location>
        <begin position="1"/>
        <end position="149"/>
    </location>
</feature>
<organism evidence="4 5">
    <name type="scientific">Sphingobacterium oryzagri</name>
    <dbReference type="NCBI Taxonomy" id="3025669"/>
    <lineage>
        <taxon>Bacteria</taxon>
        <taxon>Pseudomonadati</taxon>
        <taxon>Bacteroidota</taxon>
        <taxon>Sphingobacteriia</taxon>
        <taxon>Sphingobacteriales</taxon>
        <taxon>Sphingobacteriaceae</taxon>
        <taxon>Sphingobacterium</taxon>
    </lineage>
</organism>
<dbReference type="Pfam" id="PF00583">
    <property type="entry name" value="Acetyltransf_1"/>
    <property type="match status" value="1"/>
</dbReference>
<evidence type="ECO:0000256" key="1">
    <source>
        <dbReference type="ARBA" id="ARBA00022679"/>
    </source>
</evidence>
<keyword evidence="5" id="KW-1185">Reference proteome</keyword>
<proteinExistence type="predicted"/>
<protein>
    <submittedName>
        <fullName evidence="4">GNAT family N-acetyltransferase</fullName>
    </submittedName>
</protein>
<dbReference type="SUPFAM" id="SSF55729">
    <property type="entry name" value="Acyl-CoA N-acyltransferases (Nat)"/>
    <property type="match status" value="1"/>
</dbReference>
<dbReference type="PANTHER" id="PTHR43877">
    <property type="entry name" value="AMINOALKYLPHOSPHONATE N-ACETYLTRANSFERASE-RELATED-RELATED"/>
    <property type="match status" value="1"/>
</dbReference>
<evidence type="ECO:0000313" key="5">
    <source>
        <dbReference type="Proteomes" id="UP001221558"/>
    </source>
</evidence>
<evidence type="ECO:0000259" key="3">
    <source>
        <dbReference type="PROSITE" id="PS51186"/>
    </source>
</evidence>
<dbReference type="PANTHER" id="PTHR43877:SF2">
    <property type="entry name" value="AMINOALKYLPHOSPHONATE N-ACETYLTRANSFERASE-RELATED"/>
    <property type="match status" value="1"/>
</dbReference>
<dbReference type="InterPro" id="IPR016181">
    <property type="entry name" value="Acyl_CoA_acyltransferase"/>
</dbReference>
<dbReference type="Gene3D" id="3.40.630.30">
    <property type="match status" value="1"/>
</dbReference>
<accession>A0ABY7WM69</accession>
<dbReference type="CDD" id="cd04301">
    <property type="entry name" value="NAT_SF"/>
    <property type="match status" value="1"/>
</dbReference>
<keyword evidence="1" id="KW-0808">Transferase</keyword>
<dbReference type="PROSITE" id="PS51186">
    <property type="entry name" value="GNAT"/>
    <property type="match status" value="1"/>
</dbReference>
<sequence length="149" mass="16975">MIERIALDRLDDVVPLFDAYRQFYQQVSDLEAGRQFLQTRLAQNESVIYVAYQSGKAVGFTQLYPTYSSARMTKNWILNDLYVIDTYRRCGIGEQLIAEACAFAKADGASFVRLSTQVENKTAQKLYRKVGFQLEAADTAFLTFKKADL</sequence>
<evidence type="ECO:0000313" key="4">
    <source>
        <dbReference type="EMBL" id="WDF69400.1"/>
    </source>
</evidence>
<evidence type="ECO:0000256" key="2">
    <source>
        <dbReference type="ARBA" id="ARBA00023315"/>
    </source>
</evidence>
<dbReference type="Proteomes" id="UP001221558">
    <property type="component" value="Chromosome"/>
</dbReference>